<name>A0ABR7X1T0_9SPHI</name>
<dbReference type="RefSeq" id="WP_191174413.1">
    <property type="nucleotide sequence ID" value="NZ_JACWMW010000001.1"/>
</dbReference>
<sequence>MEHEIENLPMFYVAGLAVRTINKNGQAANDIGSLWQRFTQENLSGKLDEREDNELYCVYTDYESDHNDYYTAILGCKVTSIEYLPEGFTGKAIPASKYAMFTPVGKFPANIGAAWQYIWQSDLQRTYTADFDRYDITDKAFEDIESKVYVAVD</sequence>
<dbReference type="PANTHER" id="PTHR36444">
    <property type="entry name" value="TRANSCRIPTIONAL REGULATOR PROTEIN YOBU-RELATED"/>
    <property type="match status" value="1"/>
</dbReference>
<organism evidence="2 3">
    <name type="scientific">Mucilaginibacter rigui</name>
    <dbReference type="NCBI Taxonomy" id="534635"/>
    <lineage>
        <taxon>Bacteria</taxon>
        <taxon>Pseudomonadati</taxon>
        <taxon>Bacteroidota</taxon>
        <taxon>Sphingobacteriia</taxon>
        <taxon>Sphingobacteriales</taxon>
        <taxon>Sphingobacteriaceae</taxon>
        <taxon>Mucilaginibacter</taxon>
    </lineage>
</organism>
<dbReference type="InterPro" id="IPR053182">
    <property type="entry name" value="YobU-like_regulator"/>
</dbReference>
<evidence type="ECO:0000313" key="3">
    <source>
        <dbReference type="Proteomes" id="UP000618754"/>
    </source>
</evidence>
<feature type="domain" description="AraC effector-binding" evidence="1">
    <location>
        <begin position="1"/>
        <end position="153"/>
    </location>
</feature>
<dbReference type="InterPro" id="IPR010499">
    <property type="entry name" value="AraC_E-bd"/>
</dbReference>
<evidence type="ECO:0000259" key="1">
    <source>
        <dbReference type="SMART" id="SM00871"/>
    </source>
</evidence>
<dbReference type="PANTHER" id="PTHR36444:SF2">
    <property type="entry name" value="TRANSCRIPTIONAL REGULATOR PROTEIN YOBU-RELATED"/>
    <property type="match status" value="1"/>
</dbReference>
<keyword evidence="3" id="KW-1185">Reference proteome</keyword>
<gene>
    <name evidence="2" type="ORF">IDJ75_04595</name>
</gene>
<dbReference type="EMBL" id="JACWMW010000001">
    <property type="protein sequence ID" value="MBD1384548.1"/>
    <property type="molecule type" value="Genomic_DNA"/>
</dbReference>
<comment type="caution">
    <text evidence="2">The sequence shown here is derived from an EMBL/GenBank/DDBJ whole genome shotgun (WGS) entry which is preliminary data.</text>
</comment>
<dbReference type="SUPFAM" id="SSF55136">
    <property type="entry name" value="Probable bacterial effector-binding domain"/>
    <property type="match status" value="1"/>
</dbReference>
<dbReference type="Pfam" id="PF14526">
    <property type="entry name" value="Cass2"/>
    <property type="match status" value="1"/>
</dbReference>
<dbReference type="Proteomes" id="UP000618754">
    <property type="component" value="Unassembled WGS sequence"/>
</dbReference>
<dbReference type="SMART" id="SM00871">
    <property type="entry name" value="AraC_E_bind"/>
    <property type="match status" value="1"/>
</dbReference>
<accession>A0ABR7X1T0</accession>
<proteinExistence type="predicted"/>
<evidence type="ECO:0000313" key="2">
    <source>
        <dbReference type="EMBL" id="MBD1384548.1"/>
    </source>
</evidence>
<dbReference type="Gene3D" id="3.20.80.10">
    <property type="entry name" value="Regulatory factor, effector binding domain"/>
    <property type="match status" value="1"/>
</dbReference>
<dbReference type="InterPro" id="IPR011256">
    <property type="entry name" value="Reg_factor_effector_dom_sf"/>
</dbReference>
<dbReference type="InterPro" id="IPR029441">
    <property type="entry name" value="Cass2"/>
</dbReference>
<reference evidence="2 3" key="1">
    <citation type="submission" date="2020-09" db="EMBL/GenBank/DDBJ databases">
        <title>Novel species of Mucilaginibacter isolated from a glacier on the Tibetan Plateau.</title>
        <authorList>
            <person name="Liu Q."/>
            <person name="Xin Y.-H."/>
        </authorList>
    </citation>
    <scope>NUCLEOTIDE SEQUENCE [LARGE SCALE GENOMIC DNA]</scope>
    <source>
        <strain evidence="2 3">CGMCC 1.13878</strain>
    </source>
</reference>
<protein>
    <submittedName>
        <fullName evidence="2">Effector binding domain-containing protein</fullName>
    </submittedName>
</protein>